<evidence type="ECO:0000313" key="2">
    <source>
        <dbReference type="Proteomes" id="UP001055072"/>
    </source>
</evidence>
<protein>
    <submittedName>
        <fullName evidence="1">Chloroperoxidase</fullName>
    </submittedName>
</protein>
<dbReference type="Proteomes" id="UP001055072">
    <property type="component" value="Unassembled WGS sequence"/>
</dbReference>
<organism evidence="1 2">
    <name type="scientific">Irpex rosettiformis</name>
    <dbReference type="NCBI Taxonomy" id="378272"/>
    <lineage>
        <taxon>Eukaryota</taxon>
        <taxon>Fungi</taxon>
        <taxon>Dikarya</taxon>
        <taxon>Basidiomycota</taxon>
        <taxon>Agaricomycotina</taxon>
        <taxon>Agaricomycetes</taxon>
        <taxon>Polyporales</taxon>
        <taxon>Irpicaceae</taxon>
        <taxon>Irpex</taxon>
    </lineage>
</organism>
<evidence type="ECO:0000313" key="1">
    <source>
        <dbReference type="EMBL" id="KAI0092716.1"/>
    </source>
</evidence>
<dbReference type="EMBL" id="MU274903">
    <property type="protein sequence ID" value="KAI0092716.1"/>
    <property type="molecule type" value="Genomic_DNA"/>
</dbReference>
<gene>
    <name evidence="1" type="ORF">BDY19DRAFT_883898</name>
</gene>
<accession>A0ACB8UEM3</accession>
<reference evidence="1" key="1">
    <citation type="journal article" date="2021" name="Environ. Microbiol.">
        <title>Gene family expansions and transcriptome signatures uncover fungal adaptations to wood decay.</title>
        <authorList>
            <person name="Hage H."/>
            <person name="Miyauchi S."/>
            <person name="Viragh M."/>
            <person name="Drula E."/>
            <person name="Min B."/>
            <person name="Chaduli D."/>
            <person name="Navarro D."/>
            <person name="Favel A."/>
            <person name="Norest M."/>
            <person name="Lesage-Meessen L."/>
            <person name="Balint B."/>
            <person name="Merenyi Z."/>
            <person name="de Eugenio L."/>
            <person name="Morin E."/>
            <person name="Martinez A.T."/>
            <person name="Baldrian P."/>
            <person name="Stursova M."/>
            <person name="Martinez M.J."/>
            <person name="Novotny C."/>
            <person name="Magnuson J.K."/>
            <person name="Spatafora J.W."/>
            <person name="Maurice S."/>
            <person name="Pangilinan J."/>
            <person name="Andreopoulos W."/>
            <person name="LaButti K."/>
            <person name="Hundley H."/>
            <person name="Na H."/>
            <person name="Kuo A."/>
            <person name="Barry K."/>
            <person name="Lipzen A."/>
            <person name="Henrissat B."/>
            <person name="Riley R."/>
            <person name="Ahrendt S."/>
            <person name="Nagy L.G."/>
            <person name="Grigoriev I.V."/>
            <person name="Martin F."/>
            <person name="Rosso M.N."/>
        </authorList>
    </citation>
    <scope>NUCLEOTIDE SEQUENCE</scope>
    <source>
        <strain evidence="1">CBS 384.51</strain>
    </source>
</reference>
<sequence length="257" mass="29185">MSTSSIPTTPTEKTPLTSVQEDHAYQHSTKRESRSPCPALNAMANHGYLPRDGRGIGMFQMAYALREVYNLSLPLAFFLTIVGFILCAPWWPFHWTINLHDLSRHNQIEHNCSLCHADAKPGAEFAPWHVSFTLLHRLLGTTSSGYLNIDSFVEARIQRARDDPKPLCSVHREIAHGEAALTMLVLGQRLAKDSPDEKLVVPYQFIQQWFGCSRLPEGWKKPEKEIGLFEAGWLSRNVKKAIEKRRAQLDRILEKSA</sequence>
<comment type="caution">
    <text evidence="1">The sequence shown here is derived from an EMBL/GenBank/DDBJ whole genome shotgun (WGS) entry which is preliminary data.</text>
</comment>
<keyword evidence="2" id="KW-1185">Reference proteome</keyword>
<proteinExistence type="predicted"/>
<name>A0ACB8UEM3_9APHY</name>